<evidence type="ECO:0000313" key="1">
    <source>
        <dbReference type="EMBL" id="GAG41667.1"/>
    </source>
</evidence>
<name>X0Y2R8_9ZZZZ</name>
<reference evidence="1" key="1">
    <citation type="journal article" date="2014" name="Front. Microbiol.">
        <title>High frequency of phylogenetically diverse reductive dehalogenase-homologous genes in deep subseafloor sedimentary metagenomes.</title>
        <authorList>
            <person name="Kawai M."/>
            <person name="Futagami T."/>
            <person name="Toyoda A."/>
            <person name="Takaki Y."/>
            <person name="Nishi S."/>
            <person name="Hori S."/>
            <person name="Arai W."/>
            <person name="Tsubouchi T."/>
            <person name="Morono Y."/>
            <person name="Uchiyama I."/>
            <person name="Ito T."/>
            <person name="Fujiyama A."/>
            <person name="Inagaki F."/>
            <person name="Takami H."/>
        </authorList>
    </citation>
    <scope>NUCLEOTIDE SEQUENCE</scope>
    <source>
        <strain evidence="1">Expedition CK06-06</strain>
    </source>
</reference>
<dbReference type="EMBL" id="BARS01041125">
    <property type="protein sequence ID" value="GAG41667.1"/>
    <property type="molecule type" value="Genomic_DNA"/>
</dbReference>
<organism evidence="1">
    <name type="scientific">marine sediment metagenome</name>
    <dbReference type="NCBI Taxonomy" id="412755"/>
    <lineage>
        <taxon>unclassified sequences</taxon>
        <taxon>metagenomes</taxon>
        <taxon>ecological metagenomes</taxon>
    </lineage>
</organism>
<dbReference type="AlphaFoldDB" id="X0Y2R8"/>
<protein>
    <submittedName>
        <fullName evidence="1">Uncharacterized protein</fullName>
    </submittedName>
</protein>
<gene>
    <name evidence="1" type="ORF">S01H1_62597</name>
</gene>
<sequence>NEIKQYQVPAGTDIRDAIREGIQISRQIDCVVKFDFNGVDIRINRHSKASNIIQYYHDSLKEDK</sequence>
<accession>X0Y2R8</accession>
<comment type="caution">
    <text evidence="1">The sequence shown here is derived from an EMBL/GenBank/DDBJ whole genome shotgun (WGS) entry which is preliminary data.</text>
</comment>
<proteinExistence type="predicted"/>
<feature type="non-terminal residue" evidence="1">
    <location>
        <position position="1"/>
    </location>
</feature>